<protein>
    <submittedName>
        <fullName evidence="4">Uncharacterized protein</fullName>
    </submittedName>
</protein>
<keyword evidence="2" id="KW-0472">Membrane</keyword>
<keyword evidence="5" id="KW-1185">Reference proteome</keyword>
<keyword evidence="2" id="KW-0812">Transmembrane</keyword>
<sequence>MRFFSYIAVAAAALAVQVASLPLGVRTGYEIIHRDISSISKLAEIVKDLETKITKGISLPKGVSLPKRSPVPVPAPVPEAEAEAVEEDIEVEEDPSPVAGSGFNKKSTIEENDEVEEKLEKRFVSGQVPGVGISQDLPSGIVMFMIIFMLYAMITAISMKDE</sequence>
<organism evidence="4 5">
    <name type="scientific">Dactylellina haptotyla (strain CBS 200.50)</name>
    <name type="common">Nematode-trapping fungus</name>
    <name type="synonym">Monacrosporium haptotylum</name>
    <dbReference type="NCBI Taxonomy" id="1284197"/>
    <lineage>
        <taxon>Eukaryota</taxon>
        <taxon>Fungi</taxon>
        <taxon>Dikarya</taxon>
        <taxon>Ascomycota</taxon>
        <taxon>Pezizomycotina</taxon>
        <taxon>Orbiliomycetes</taxon>
        <taxon>Orbiliales</taxon>
        <taxon>Orbiliaceae</taxon>
        <taxon>Dactylellina</taxon>
    </lineage>
</organism>
<feature type="signal peptide" evidence="3">
    <location>
        <begin position="1"/>
        <end position="20"/>
    </location>
</feature>
<evidence type="ECO:0000256" key="2">
    <source>
        <dbReference type="SAM" id="Phobius"/>
    </source>
</evidence>
<dbReference type="OrthoDB" id="5327151at2759"/>
<feature type="region of interest" description="Disordered" evidence="1">
    <location>
        <begin position="69"/>
        <end position="111"/>
    </location>
</feature>
<dbReference type="HOGENOM" id="CLU_1635328_0_0_1"/>
<evidence type="ECO:0000256" key="3">
    <source>
        <dbReference type="SAM" id="SignalP"/>
    </source>
</evidence>
<feature type="compositionally biased region" description="Acidic residues" evidence="1">
    <location>
        <begin position="80"/>
        <end position="95"/>
    </location>
</feature>
<dbReference type="EMBL" id="AQGS01000814">
    <property type="protein sequence ID" value="EPS36909.1"/>
    <property type="molecule type" value="Genomic_DNA"/>
</dbReference>
<evidence type="ECO:0000313" key="4">
    <source>
        <dbReference type="EMBL" id="EPS36909.1"/>
    </source>
</evidence>
<comment type="caution">
    <text evidence="4">The sequence shown here is derived from an EMBL/GenBank/DDBJ whole genome shotgun (WGS) entry which is preliminary data.</text>
</comment>
<accession>S8A2G4</accession>
<keyword evidence="2" id="KW-1133">Transmembrane helix</keyword>
<evidence type="ECO:0000256" key="1">
    <source>
        <dbReference type="SAM" id="MobiDB-lite"/>
    </source>
</evidence>
<dbReference type="Proteomes" id="UP000015100">
    <property type="component" value="Unassembled WGS sequence"/>
</dbReference>
<feature type="transmembrane region" description="Helical" evidence="2">
    <location>
        <begin position="137"/>
        <end position="157"/>
    </location>
</feature>
<proteinExistence type="predicted"/>
<feature type="chain" id="PRO_5004547676" evidence="3">
    <location>
        <begin position="21"/>
        <end position="162"/>
    </location>
</feature>
<name>S8A2G4_DACHA</name>
<reference evidence="4 5" key="1">
    <citation type="journal article" date="2013" name="PLoS Genet.">
        <title>Genomic mechanisms accounting for the adaptation to parasitism in nematode-trapping fungi.</title>
        <authorList>
            <person name="Meerupati T."/>
            <person name="Andersson K.M."/>
            <person name="Friman E."/>
            <person name="Kumar D."/>
            <person name="Tunlid A."/>
            <person name="Ahren D."/>
        </authorList>
    </citation>
    <scope>NUCLEOTIDE SEQUENCE [LARGE SCALE GENOMIC DNA]</scope>
    <source>
        <strain evidence="4 5">CBS 200.50</strain>
    </source>
</reference>
<reference evidence="5" key="2">
    <citation type="submission" date="2013-04" db="EMBL/GenBank/DDBJ databases">
        <title>Genomic mechanisms accounting for the adaptation to parasitism in nematode-trapping fungi.</title>
        <authorList>
            <person name="Ahren D.G."/>
        </authorList>
    </citation>
    <scope>NUCLEOTIDE SEQUENCE [LARGE SCALE GENOMIC DNA]</scope>
    <source>
        <strain evidence="5">CBS 200.50</strain>
    </source>
</reference>
<dbReference type="AlphaFoldDB" id="S8A2G4"/>
<evidence type="ECO:0000313" key="5">
    <source>
        <dbReference type="Proteomes" id="UP000015100"/>
    </source>
</evidence>
<dbReference type="OMA" id="IVMFMII"/>
<keyword evidence="3" id="KW-0732">Signal</keyword>
<gene>
    <name evidence="4" type="ORF">H072_9548</name>
</gene>